<gene>
    <name evidence="7" type="ORF">EI684_03550</name>
</gene>
<dbReference type="Pfam" id="PF13185">
    <property type="entry name" value="GAF_2"/>
    <property type="match status" value="2"/>
</dbReference>
<feature type="modified residue" description="4-aspartylphosphate" evidence="4">
    <location>
        <position position="55"/>
    </location>
</feature>
<keyword evidence="3" id="KW-0418">Kinase</keyword>
<dbReference type="SMART" id="SM00044">
    <property type="entry name" value="CYCc"/>
    <property type="match status" value="1"/>
</dbReference>
<keyword evidence="2" id="KW-0808">Transferase</keyword>
<dbReference type="AlphaFoldDB" id="A0A426U7L8"/>
<name>A0A426U7L8_9CHLR</name>
<dbReference type="SMART" id="SM00065">
    <property type="entry name" value="GAF"/>
    <property type="match status" value="3"/>
</dbReference>
<dbReference type="Gene3D" id="3.30.450.40">
    <property type="match status" value="3"/>
</dbReference>
<dbReference type="SUPFAM" id="SSF55073">
    <property type="entry name" value="Nucleotide cyclase"/>
    <property type="match status" value="1"/>
</dbReference>
<evidence type="ECO:0000256" key="2">
    <source>
        <dbReference type="ARBA" id="ARBA00022679"/>
    </source>
</evidence>
<dbReference type="Gene3D" id="3.30.70.1230">
    <property type="entry name" value="Nucleotide cyclase"/>
    <property type="match status" value="1"/>
</dbReference>
<evidence type="ECO:0000256" key="1">
    <source>
        <dbReference type="ARBA" id="ARBA00005381"/>
    </source>
</evidence>
<comment type="similarity">
    <text evidence="1">Belongs to the adenylyl cyclase class-3 family.</text>
</comment>
<dbReference type="SUPFAM" id="SSF55785">
    <property type="entry name" value="PYP-like sensor domain (PAS domain)"/>
    <property type="match status" value="1"/>
</dbReference>
<dbReference type="InterPro" id="IPR050697">
    <property type="entry name" value="Adenylyl/Guanylyl_Cyclase_3/4"/>
</dbReference>
<evidence type="ECO:0000256" key="3">
    <source>
        <dbReference type="ARBA" id="ARBA00022777"/>
    </source>
</evidence>
<feature type="domain" description="Response regulatory" evidence="5">
    <location>
        <begin position="6"/>
        <end position="122"/>
    </location>
</feature>
<dbReference type="GO" id="GO:0000160">
    <property type="term" value="P:phosphorelay signal transduction system"/>
    <property type="evidence" value="ECO:0007669"/>
    <property type="project" value="InterPro"/>
</dbReference>
<organism evidence="7 8">
    <name type="scientific">Candidatus Viridilinea halotolerans</name>
    <dbReference type="NCBI Taxonomy" id="2491704"/>
    <lineage>
        <taxon>Bacteria</taxon>
        <taxon>Bacillati</taxon>
        <taxon>Chloroflexota</taxon>
        <taxon>Chloroflexia</taxon>
        <taxon>Chloroflexales</taxon>
        <taxon>Chloroflexineae</taxon>
        <taxon>Oscillochloridaceae</taxon>
        <taxon>Candidatus Viridilinea</taxon>
    </lineage>
</organism>
<feature type="domain" description="Guanylate cyclase" evidence="6">
    <location>
        <begin position="805"/>
        <end position="938"/>
    </location>
</feature>
<dbReference type="PROSITE" id="PS50110">
    <property type="entry name" value="RESPONSE_REGULATORY"/>
    <property type="match status" value="1"/>
</dbReference>
<reference evidence="7 8" key="1">
    <citation type="submission" date="2018-12" db="EMBL/GenBank/DDBJ databases">
        <title>Genome Sequence of Candidatus Viridilinea halotolerans isolated from saline sulfide-rich spring.</title>
        <authorList>
            <person name="Grouzdev D.S."/>
            <person name="Burganskaya E.I."/>
            <person name="Krutkina M.S."/>
            <person name="Sukhacheva M.V."/>
            <person name="Gorlenko V.M."/>
        </authorList>
    </citation>
    <scope>NUCLEOTIDE SEQUENCE [LARGE SCALE GENOMIC DNA]</scope>
    <source>
        <strain evidence="7">Chok-6</strain>
    </source>
</reference>
<dbReference type="Pfam" id="PF01590">
    <property type="entry name" value="GAF"/>
    <property type="match status" value="1"/>
</dbReference>
<dbReference type="InterPro" id="IPR011006">
    <property type="entry name" value="CheY-like_superfamily"/>
</dbReference>
<dbReference type="Gene3D" id="3.30.450.20">
    <property type="entry name" value="PAS domain"/>
    <property type="match status" value="1"/>
</dbReference>
<dbReference type="InterPro" id="IPR003018">
    <property type="entry name" value="GAF"/>
</dbReference>
<evidence type="ECO:0000259" key="6">
    <source>
        <dbReference type="PROSITE" id="PS50125"/>
    </source>
</evidence>
<evidence type="ECO:0000256" key="4">
    <source>
        <dbReference type="PROSITE-ProRule" id="PRU00169"/>
    </source>
</evidence>
<dbReference type="GO" id="GO:0006171">
    <property type="term" value="P:cAMP biosynthetic process"/>
    <property type="evidence" value="ECO:0007669"/>
    <property type="project" value="TreeGrafter"/>
</dbReference>
<protein>
    <submittedName>
        <fullName evidence="7">GAF domain-containing protein</fullName>
    </submittedName>
</protein>
<dbReference type="PROSITE" id="PS50125">
    <property type="entry name" value="GUANYLATE_CYCLASE_2"/>
    <property type="match status" value="1"/>
</dbReference>
<sequence>MLEPTHILIVEDEPMIRRIYHDVLGGEGYRVSQAASGEEALAYLQLITPDLILLDLGLPGIDGYEVTRQIKADRSKPFTPVMVVSAQADLVTSVSVLDAGADDFLVKPIEIDELLARVRAMLRLQRAQRGLQRAQRKTELLLHLTRDLGASIDLDVLLTRFLNHLADAVGAVRASIILSDFDNDERTLYYSSSRNPATSVLPAILRQGVAGWVMRELRTAVIADTRDDERWLNASTYHSNVRSVAATPIMREGRAFGVITLVHHTPSFFTEEHVELLTSVAAQSAVALESARLFRLTRRQTELLAQRAEELRKVNEINAYLSELMAPDQVTRLLVYMIQQQFGYPLVYLFWREKDELVLQAAAGSLSAGLLLGSRLRTDRGLNGWAIRHQQILQVDDVTLDSRFEIQLPDDGLVRSQLILPIVLRREVLGTLDVRSYEVGAFGSNDAAVLSAIVSQFSTALGNARLLELEQQRIAQLSQVNRLSVDLTAQLDAPQHLQAVARSVAKIFTTPYAGLLLCLEGEQEKEATPQVALAGRVTVDDELALAELVANQPRLVVLGIAQLKRPMLLDNLAQYSQLAALQPFLDGWGIRAVLAVPLIAGARTLGLLVLDATSRPDGFGRADLELVGTVASLIVQVIENARLYRVVADERSTLNAVLRGAADPILLVGPEHELLLANRAAEERLGLVLAQGHGLPLEQQVGMDAAVLHQLLPLIAQGRNDGAAGEITQADDVTYSVSVAPVRGSDEQPLGSVTVLRDISPIKRLERQERERVRSVFRRYVSPQVAEQLLSAGDDFGRPTERDVAVIFADLRGFTSITERTEPRILIENILNRYYTILTDVLYAHDGTVDKFLGDGMIAVFGTPIARPDDPQRALEAAVAIHYAFNQLAQLWQDELGYCIGMGVGMSYGRATIGNIGSKQRQDYTLIGDVVNTAARLSGVAQAGQIIVSHHLISALPATYAPPWHLRPLGPVQIKGKQDPHPIFQVDL</sequence>
<accession>A0A426U7L8</accession>
<dbReference type="CDD" id="cd07302">
    <property type="entry name" value="CHD"/>
    <property type="match status" value="1"/>
</dbReference>
<dbReference type="InterPro" id="IPR001789">
    <property type="entry name" value="Sig_transdc_resp-reg_receiver"/>
</dbReference>
<dbReference type="InterPro" id="IPR035965">
    <property type="entry name" value="PAS-like_dom_sf"/>
</dbReference>
<comment type="caution">
    <text evidence="7">The sequence shown here is derived from an EMBL/GenBank/DDBJ whole genome shotgun (WGS) entry which is preliminary data.</text>
</comment>
<dbReference type="Gene3D" id="3.40.50.2300">
    <property type="match status" value="1"/>
</dbReference>
<dbReference type="InterPro" id="IPR001054">
    <property type="entry name" value="A/G_cyclase"/>
</dbReference>
<dbReference type="Proteomes" id="UP000280307">
    <property type="component" value="Unassembled WGS sequence"/>
</dbReference>
<dbReference type="GO" id="GO:0016301">
    <property type="term" value="F:kinase activity"/>
    <property type="evidence" value="ECO:0007669"/>
    <property type="project" value="UniProtKB-KW"/>
</dbReference>
<keyword evidence="4" id="KW-0597">Phosphoprotein</keyword>
<evidence type="ECO:0000259" key="5">
    <source>
        <dbReference type="PROSITE" id="PS50110"/>
    </source>
</evidence>
<dbReference type="SUPFAM" id="SSF55781">
    <property type="entry name" value="GAF domain-like"/>
    <property type="match status" value="3"/>
</dbReference>
<dbReference type="EMBL" id="RSAS01000140">
    <property type="protein sequence ID" value="RRR76122.1"/>
    <property type="molecule type" value="Genomic_DNA"/>
</dbReference>
<dbReference type="Pfam" id="PF00072">
    <property type="entry name" value="Response_reg"/>
    <property type="match status" value="1"/>
</dbReference>
<dbReference type="SUPFAM" id="SSF52172">
    <property type="entry name" value="CheY-like"/>
    <property type="match status" value="1"/>
</dbReference>
<evidence type="ECO:0000313" key="8">
    <source>
        <dbReference type="Proteomes" id="UP000280307"/>
    </source>
</evidence>
<dbReference type="Pfam" id="PF00211">
    <property type="entry name" value="Guanylate_cyc"/>
    <property type="match status" value="1"/>
</dbReference>
<dbReference type="PANTHER" id="PTHR43081">
    <property type="entry name" value="ADENYLATE CYCLASE, TERMINAL-DIFFERENTIATION SPECIFIC-RELATED"/>
    <property type="match status" value="1"/>
</dbReference>
<dbReference type="CDD" id="cd17574">
    <property type="entry name" value="REC_OmpR"/>
    <property type="match status" value="1"/>
</dbReference>
<proteinExistence type="inferred from homology"/>
<dbReference type="InterPro" id="IPR029016">
    <property type="entry name" value="GAF-like_dom_sf"/>
</dbReference>
<dbReference type="InterPro" id="IPR029787">
    <property type="entry name" value="Nucleotide_cyclase"/>
</dbReference>
<dbReference type="GO" id="GO:0004016">
    <property type="term" value="F:adenylate cyclase activity"/>
    <property type="evidence" value="ECO:0007669"/>
    <property type="project" value="UniProtKB-ARBA"/>
</dbReference>
<dbReference type="SMART" id="SM00448">
    <property type="entry name" value="REC"/>
    <property type="match status" value="1"/>
</dbReference>
<evidence type="ECO:0000313" key="7">
    <source>
        <dbReference type="EMBL" id="RRR76122.1"/>
    </source>
</evidence>
<dbReference type="PANTHER" id="PTHR43081:SF1">
    <property type="entry name" value="ADENYLATE CYCLASE, TERMINAL-DIFFERENTIATION SPECIFIC"/>
    <property type="match status" value="1"/>
</dbReference>